<comment type="subcellular location">
    <subcellularLocation>
        <location evidence="1">Nucleus</location>
    </subcellularLocation>
</comment>
<evidence type="ECO:0000256" key="4">
    <source>
        <dbReference type="ARBA" id="ARBA00022603"/>
    </source>
</evidence>
<evidence type="ECO:0000256" key="7">
    <source>
        <dbReference type="ARBA" id="ARBA00023242"/>
    </source>
</evidence>
<dbReference type="GO" id="GO:0070475">
    <property type="term" value="P:rRNA base methylation"/>
    <property type="evidence" value="ECO:0007669"/>
    <property type="project" value="TreeGrafter"/>
</dbReference>
<evidence type="ECO:0000256" key="2">
    <source>
        <dbReference type="ARBA" id="ARBA00005878"/>
    </source>
</evidence>
<dbReference type="InterPro" id="IPR029063">
    <property type="entry name" value="SAM-dependent_MTases_sf"/>
</dbReference>
<dbReference type="GO" id="GO:0008168">
    <property type="term" value="F:methyltransferase activity"/>
    <property type="evidence" value="ECO:0007669"/>
    <property type="project" value="UniProtKB-UniRule"/>
</dbReference>
<proteinExistence type="inferred from homology"/>
<dbReference type="InterPro" id="IPR017182">
    <property type="entry name" value="METTL16/PsiM"/>
</dbReference>
<dbReference type="AlphaFoldDB" id="A0A1I7XR17"/>
<keyword evidence="7" id="KW-0539">Nucleus</keyword>
<dbReference type="SUPFAM" id="SSF53335">
    <property type="entry name" value="S-adenosyl-L-methionine-dependent methyltransferases"/>
    <property type="match status" value="1"/>
</dbReference>
<keyword evidence="6 9" id="KW-0949">S-adenosyl-L-methionine</keyword>
<dbReference type="InterPro" id="IPR010286">
    <property type="entry name" value="METTL16/RlmF"/>
</dbReference>
<sequence>MSLNRHMHPRNPYKEKPDFKELATTFADFRSHCSLGSNGKVLVNFQKDDAVRSLTKALLKRDFELEIDLPKGCLVPRVPQRLNYILWIEDLLVMNKMNNDVLGIDVGTGASCIYALLGARQCGWRFVATDVDEVAAETAHANVWRNGLADYIRVAHVDRSTLLRDVIRQFPSTQFTFCMCNPPFFECDETERRFTPEASSGAMVNQCNDESSEIDRPPPRSATLARKNELQVEVVIAYGGEVAFIGRMIDESVLLQSHVWYVFIYTTMLGKKSSVLALRRRLERIVGVRYTSSTLSQGRTARWVLAWTFRPDIELEEVITTTLLLPCSQIQSSLSPLEWIQSHLRELSIKVNREHDDSIICEARAATWTNQRARRRAEARLIDPANKRARSCIVFCNTYFPVTSQNRFVLRFRVRYCQGDDVVVPILLQAMGACAKERPEDPIAYVANYLLKEKSRFQPHKDPTTQ</sequence>
<evidence type="ECO:0000256" key="9">
    <source>
        <dbReference type="PIRSR" id="PIRSR037350-1"/>
    </source>
</evidence>
<dbReference type="EC" id="2.1.1.-" evidence="8"/>
<comment type="similarity">
    <text evidence="2 8">Belongs to the methyltransferase superfamily. METTL16/RlmF family.</text>
</comment>
<dbReference type="Gene3D" id="3.40.50.150">
    <property type="entry name" value="Vaccinia Virus protein VP39"/>
    <property type="match status" value="1"/>
</dbReference>
<dbReference type="GO" id="GO:0005634">
    <property type="term" value="C:nucleus"/>
    <property type="evidence" value="ECO:0007669"/>
    <property type="project" value="UniProtKB-SubCell"/>
</dbReference>
<feature type="binding site" evidence="9">
    <location>
        <position position="107"/>
    </location>
    <ligand>
        <name>S-adenosyl-L-methionine</name>
        <dbReference type="ChEBI" id="CHEBI:59789"/>
    </ligand>
</feature>
<evidence type="ECO:0000256" key="3">
    <source>
        <dbReference type="ARBA" id="ARBA00010849"/>
    </source>
</evidence>
<feature type="binding site" evidence="9">
    <location>
        <position position="81"/>
    </location>
    <ligand>
        <name>S-adenosyl-L-methionine</name>
        <dbReference type="ChEBI" id="CHEBI:59789"/>
    </ligand>
</feature>
<dbReference type="PANTHER" id="PTHR13393:SF0">
    <property type="entry name" value="RNA N6-ADENOSINE-METHYLTRANSFERASE METTL16"/>
    <property type="match status" value="1"/>
</dbReference>
<dbReference type="Pfam" id="PF05971">
    <property type="entry name" value="Methyltransf_10"/>
    <property type="match status" value="1"/>
</dbReference>
<keyword evidence="10" id="KW-1185">Reference proteome</keyword>
<evidence type="ECO:0000256" key="1">
    <source>
        <dbReference type="ARBA" id="ARBA00004123"/>
    </source>
</evidence>
<dbReference type="Gene3D" id="1.20.890.10">
    <property type="entry name" value="cAMP-dependent protein kinase regulatory subunit, dimerization-anchoring domain"/>
    <property type="match status" value="1"/>
</dbReference>
<evidence type="ECO:0000256" key="8">
    <source>
        <dbReference type="PIRNR" id="PIRNR037350"/>
    </source>
</evidence>
<dbReference type="Proteomes" id="UP000095283">
    <property type="component" value="Unplaced"/>
</dbReference>
<keyword evidence="5 8" id="KW-0808">Transferase</keyword>
<reference evidence="11" key="1">
    <citation type="submission" date="2016-11" db="UniProtKB">
        <authorList>
            <consortium name="WormBaseParasite"/>
        </authorList>
    </citation>
    <scope>IDENTIFICATION</scope>
</reference>
<dbReference type="PANTHER" id="PTHR13393">
    <property type="entry name" value="SAM-DEPENDENT METHYLTRANSFERASE"/>
    <property type="match status" value="1"/>
</dbReference>
<name>A0A1I7XR17_HETBA</name>
<evidence type="ECO:0000313" key="10">
    <source>
        <dbReference type="Proteomes" id="UP000095283"/>
    </source>
</evidence>
<accession>A0A1I7XR17</accession>
<comment type="similarity">
    <text evidence="3">Belongs to the dpy-30 family.</text>
</comment>
<dbReference type="PIRSF" id="PIRSF037350">
    <property type="entry name" value="Mtase_ZK1128_prd"/>
    <property type="match status" value="1"/>
</dbReference>
<organism evidence="10 11">
    <name type="scientific">Heterorhabditis bacteriophora</name>
    <name type="common">Entomopathogenic nematode worm</name>
    <dbReference type="NCBI Taxonomy" id="37862"/>
    <lineage>
        <taxon>Eukaryota</taxon>
        <taxon>Metazoa</taxon>
        <taxon>Ecdysozoa</taxon>
        <taxon>Nematoda</taxon>
        <taxon>Chromadorea</taxon>
        <taxon>Rhabditida</taxon>
        <taxon>Rhabditina</taxon>
        <taxon>Rhabditomorpha</taxon>
        <taxon>Strongyloidea</taxon>
        <taxon>Heterorhabditidae</taxon>
        <taxon>Heterorhabditis</taxon>
    </lineage>
</organism>
<protein>
    <recommendedName>
        <fullName evidence="8">U6 small nuclear RNA (adenine-(43)-N(6))-methyltransferase</fullName>
        <ecNumber evidence="8">2.1.1.-</ecNumber>
    </recommendedName>
</protein>
<dbReference type="Pfam" id="PF05186">
    <property type="entry name" value="Dpy-30"/>
    <property type="match status" value="1"/>
</dbReference>
<evidence type="ECO:0000313" key="11">
    <source>
        <dbReference type="WBParaSite" id="Hba_19779"/>
    </source>
</evidence>
<evidence type="ECO:0000256" key="5">
    <source>
        <dbReference type="ARBA" id="ARBA00022679"/>
    </source>
</evidence>
<keyword evidence="4 8" id="KW-0489">Methyltransferase</keyword>
<feature type="binding site" evidence="9">
    <location>
        <position position="130"/>
    </location>
    <ligand>
        <name>S-adenosyl-L-methionine</name>
        <dbReference type="ChEBI" id="CHEBI:59789"/>
    </ligand>
</feature>
<dbReference type="InterPro" id="IPR007858">
    <property type="entry name" value="Dpy-30_motif"/>
</dbReference>
<dbReference type="WBParaSite" id="Hba_19779">
    <property type="protein sequence ID" value="Hba_19779"/>
    <property type="gene ID" value="Hba_19779"/>
</dbReference>
<evidence type="ECO:0000256" key="6">
    <source>
        <dbReference type="ARBA" id="ARBA00022691"/>
    </source>
</evidence>
<dbReference type="CDD" id="cd22965">
    <property type="entry name" value="DD_DPY30_SDC1"/>
    <property type="match status" value="1"/>
</dbReference>
<dbReference type="InterPro" id="IPR049629">
    <property type="entry name" value="DPY30_SDC1_DD"/>
</dbReference>
<feature type="binding site" evidence="9">
    <location>
        <position position="181"/>
    </location>
    <ligand>
        <name>S-adenosyl-L-methionine</name>
        <dbReference type="ChEBI" id="CHEBI:59789"/>
    </ligand>
</feature>